<dbReference type="InterPro" id="IPR005560">
    <property type="entry name" value="Csp_YhjQ"/>
</dbReference>
<sequence>MRTEEMIMTHPVKPQYDLKSLNEFMQAVAACEQACVSCADACLAEEKRDQLVRCISLNHDCADICMVTARLVARQTAPDLKVIQSQVQTLSLACNSCKTECRKHASMHDHCRVCAEACARCEENCAKLLTLFPMTIGQDSR</sequence>
<dbReference type="PANTHER" id="PTHR37310">
    <property type="entry name" value="CYTOPLASMIC PROTEIN-RELATED"/>
    <property type="match status" value="1"/>
</dbReference>
<evidence type="ECO:0000313" key="1">
    <source>
        <dbReference type="EMBL" id="MBT1073429.1"/>
    </source>
</evidence>
<dbReference type="EMBL" id="JAHDYS010000021">
    <property type="protein sequence ID" value="MBT1073429.1"/>
    <property type="molecule type" value="Genomic_DNA"/>
</dbReference>
<reference evidence="1 2" key="1">
    <citation type="submission" date="2021-05" db="EMBL/GenBank/DDBJ databases">
        <title>The draft genome of Geobacter chapellei DSM 13688.</title>
        <authorList>
            <person name="Xu Z."/>
            <person name="Masuda Y."/>
            <person name="Itoh H."/>
            <person name="Senoo K."/>
        </authorList>
    </citation>
    <scope>NUCLEOTIDE SEQUENCE [LARGE SCALE GENOMIC DNA]</scope>
    <source>
        <strain evidence="1 2">DSM 13688</strain>
    </source>
</reference>
<gene>
    <name evidence="1" type="ORF">KJB30_16680</name>
</gene>
<keyword evidence="2" id="KW-1185">Reference proteome</keyword>
<protein>
    <submittedName>
        <fullName evidence="1">Four-helix bundle copper-binding protein</fullName>
    </submittedName>
</protein>
<proteinExistence type="predicted"/>
<dbReference type="InterPro" id="IPR044543">
    <property type="entry name" value="YHJQ-like"/>
</dbReference>
<dbReference type="Gene3D" id="1.20.1270.360">
    <property type="match status" value="1"/>
</dbReference>
<evidence type="ECO:0000313" key="2">
    <source>
        <dbReference type="Proteomes" id="UP000784128"/>
    </source>
</evidence>
<dbReference type="RefSeq" id="WP_214301455.1">
    <property type="nucleotide sequence ID" value="NZ_JAHDYS010000021.1"/>
</dbReference>
<dbReference type="CDD" id="cd08026">
    <property type="entry name" value="DUF326"/>
    <property type="match status" value="1"/>
</dbReference>
<comment type="caution">
    <text evidence="1">The sequence shown here is derived from an EMBL/GenBank/DDBJ whole genome shotgun (WGS) entry which is preliminary data.</text>
</comment>
<dbReference type="Proteomes" id="UP000784128">
    <property type="component" value="Unassembled WGS sequence"/>
</dbReference>
<name>A0ABS5UCI6_9BACT</name>
<organism evidence="1 2">
    <name type="scientific">Pelotalea chapellei</name>
    <dbReference type="NCBI Taxonomy" id="44671"/>
    <lineage>
        <taxon>Bacteria</taxon>
        <taxon>Pseudomonadati</taxon>
        <taxon>Thermodesulfobacteriota</taxon>
        <taxon>Desulfuromonadia</taxon>
        <taxon>Geobacterales</taxon>
        <taxon>Geobacteraceae</taxon>
        <taxon>Pelotalea</taxon>
    </lineage>
</organism>
<dbReference type="PANTHER" id="PTHR37310:SF1">
    <property type="entry name" value="CYTOPLASMIC PROTEIN"/>
    <property type="match status" value="1"/>
</dbReference>
<accession>A0ABS5UCI6</accession>
<dbReference type="Pfam" id="PF03860">
    <property type="entry name" value="Csp"/>
    <property type="match status" value="1"/>
</dbReference>